<evidence type="ECO:0000313" key="3">
    <source>
        <dbReference type="Proteomes" id="UP000294739"/>
    </source>
</evidence>
<dbReference type="EMBL" id="SMKZ01000019">
    <property type="protein sequence ID" value="TDE09337.1"/>
    <property type="molecule type" value="Genomic_DNA"/>
</dbReference>
<comment type="caution">
    <text evidence="2">The sequence shown here is derived from an EMBL/GenBank/DDBJ whole genome shotgun (WGS) entry which is preliminary data.</text>
</comment>
<dbReference type="PANTHER" id="PTHR11236:SF50">
    <property type="entry name" value="AMINODEOXYCHORISMATE SYNTHASE COMPONENT 1"/>
    <property type="match status" value="1"/>
</dbReference>
<dbReference type="PRINTS" id="PR00095">
    <property type="entry name" value="ANTSNTHASEI"/>
</dbReference>
<dbReference type="GO" id="GO:0000162">
    <property type="term" value="P:L-tryptophan biosynthetic process"/>
    <property type="evidence" value="ECO:0007669"/>
    <property type="project" value="TreeGrafter"/>
</dbReference>
<proteinExistence type="predicted"/>
<dbReference type="Gene3D" id="3.60.120.10">
    <property type="entry name" value="Anthranilate synthase"/>
    <property type="match status" value="1"/>
</dbReference>
<name>A0A4R5D9B7_9ACTN</name>
<dbReference type="InParanoid" id="A0A4R5D9B7"/>
<dbReference type="Proteomes" id="UP000294739">
    <property type="component" value="Unassembled WGS sequence"/>
</dbReference>
<dbReference type="OrthoDB" id="3518032at2"/>
<feature type="domain" description="Chorismate-utilising enzyme C-terminal" evidence="1">
    <location>
        <begin position="66"/>
        <end position="311"/>
    </location>
</feature>
<dbReference type="InterPro" id="IPR019999">
    <property type="entry name" value="Anth_synth_I-like"/>
</dbReference>
<gene>
    <name evidence="2" type="ORF">E1269_14670</name>
</gene>
<dbReference type="RefSeq" id="WP_131895880.1">
    <property type="nucleotide sequence ID" value="NZ_SMKZ01000019.1"/>
</dbReference>
<keyword evidence="3" id="KW-1185">Reference proteome</keyword>
<sequence>MLATGLSQISDDLRVLDRGGRWAVVVTFEGRITCARFDQWERVVLPRSERPWEGPAAGDWTSSLDRDGYVGAVRSVRELIAAGTVYQVNVCRVLAAELPALAEGLLPLANRLGDHHQAPFAGLIDVPGAQVVTASPELFLRRRGDLVTSSPIKGTGRIQSDLTAKDAAENVMIVDLVRNDLSRVCRTGSVVTDELLGVEPHPGLVHLVSTVSGRLLPGAGWPELFAAAFPPGSVSGAPKSSALAAIEALEPVPRGPYCGAVGWVDADTGEGELAVGIRTFWADGGVLRFGTGAGITWGSDPEREWAETELKAERLVGLASC</sequence>
<dbReference type="InterPro" id="IPR015890">
    <property type="entry name" value="Chorismate_C"/>
</dbReference>
<dbReference type="Pfam" id="PF00425">
    <property type="entry name" value="Chorismate_bind"/>
    <property type="match status" value="1"/>
</dbReference>
<reference evidence="2 3" key="1">
    <citation type="submission" date="2019-03" db="EMBL/GenBank/DDBJ databases">
        <title>Draft genome sequences of novel Actinobacteria.</title>
        <authorList>
            <person name="Sahin N."/>
            <person name="Ay H."/>
            <person name="Saygin H."/>
        </authorList>
    </citation>
    <scope>NUCLEOTIDE SEQUENCE [LARGE SCALE GENOMIC DNA]</scope>
    <source>
        <strain evidence="2 3">5K138</strain>
    </source>
</reference>
<evidence type="ECO:0000259" key="1">
    <source>
        <dbReference type="Pfam" id="PF00425"/>
    </source>
</evidence>
<dbReference type="SUPFAM" id="SSF56322">
    <property type="entry name" value="ADC synthase"/>
    <property type="match status" value="1"/>
</dbReference>
<dbReference type="FunCoup" id="A0A4R5D9B7">
    <property type="interactions" value="97"/>
</dbReference>
<accession>A0A4R5D9B7</accession>
<evidence type="ECO:0000313" key="2">
    <source>
        <dbReference type="EMBL" id="TDE09337.1"/>
    </source>
</evidence>
<dbReference type="PANTHER" id="PTHR11236">
    <property type="entry name" value="AMINOBENZOATE/ANTHRANILATE SYNTHASE"/>
    <property type="match status" value="1"/>
</dbReference>
<organism evidence="2 3">
    <name type="scientific">Jiangella asiatica</name>
    <dbReference type="NCBI Taxonomy" id="2530372"/>
    <lineage>
        <taxon>Bacteria</taxon>
        <taxon>Bacillati</taxon>
        <taxon>Actinomycetota</taxon>
        <taxon>Actinomycetes</taxon>
        <taxon>Jiangellales</taxon>
        <taxon>Jiangellaceae</taxon>
        <taxon>Jiangella</taxon>
    </lineage>
</organism>
<dbReference type="InterPro" id="IPR005801">
    <property type="entry name" value="ADC_synthase"/>
</dbReference>
<protein>
    <submittedName>
        <fullName evidence="2">Anthranilate synthase component I family protein</fullName>
    </submittedName>
</protein>
<dbReference type="GO" id="GO:0046820">
    <property type="term" value="F:4-amino-4-deoxychorismate synthase activity"/>
    <property type="evidence" value="ECO:0007669"/>
    <property type="project" value="TreeGrafter"/>
</dbReference>
<dbReference type="AlphaFoldDB" id="A0A4R5D9B7"/>